<organism evidence="5 6">
    <name type="scientific">Eiseniibacteriota bacterium</name>
    <dbReference type="NCBI Taxonomy" id="2212470"/>
    <lineage>
        <taxon>Bacteria</taxon>
        <taxon>Candidatus Eiseniibacteriota</taxon>
    </lineage>
</organism>
<evidence type="ECO:0000259" key="2">
    <source>
        <dbReference type="Pfam" id="PF01523"/>
    </source>
</evidence>
<name>A0A538UE49_UNCEI</name>
<dbReference type="GO" id="GO:0006508">
    <property type="term" value="P:proteolysis"/>
    <property type="evidence" value="ECO:0007669"/>
    <property type="project" value="InterPro"/>
</dbReference>
<dbReference type="Pfam" id="PF19289">
    <property type="entry name" value="PmbA_TldD_3rd"/>
    <property type="match status" value="1"/>
</dbReference>
<feature type="domain" description="Metalloprotease TldD/E central" evidence="4">
    <location>
        <begin position="131"/>
        <end position="234"/>
    </location>
</feature>
<accession>A0A538UE49</accession>
<dbReference type="InterPro" id="IPR035068">
    <property type="entry name" value="TldD/PmbA_N"/>
</dbReference>
<dbReference type="GO" id="GO:0005829">
    <property type="term" value="C:cytosol"/>
    <property type="evidence" value="ECO:0007669"/>
    <property type="project" value="TreeGrafter"/>
</dbReference>
<dbReference type="Gene3D" id="3.30.2290.10">
    <property type="entry name" value="PmbA/TldD superfamily"/>
    <property type="match status" value="1"/>
</dbReference>
<sequence length="463" mass="48887">MSGPAAPATLAGLESIAAQALECARRAGAAHAEACVESARDFSVRVRGGAVESLTQSGTRGLGLRVIVDDAVGFVSSTDLKPEALADLARRAVTLARFSTPDPANVLPTPGDDAEAGATAALAIFNPELVALSPDRRIEMALVLERLTLAHDPRVKRIDDVGLSSQEGASVIANTQGLARAWSETTLGLFAVALADDRDGKQRSGVYGVARRVLADLPPLEAVAREAARRAVARIGARPVPSARVPVVMHPDIAAAWLTEMYQAFTGEAVLKRSSWLTGRLDQMIAAPRITIVDDGRMPRGLGSSPCDGEGVPTRRNLLVDRGRLAMLTYDTYTARRAGARSTGSATRSYDSVPGVGHRNLHIAAGDESPECILARVDRGFYMDDQGSFGFNEVTGDYSFQAQGAWIERGERAFPVEGVTVASSSLEMLRAIEAVGNDLRFDNQVASPTLLIGEMTVSGAGGE</sequence>
<feature type="domain" description="Metalloprotease TldD/E C-terminal" evidence="3">
    <location>
        <begin position="243"/>
        <end position="459"/>
    </location>
</feature>
<dbReference type="InterPro" id="IPR047657">
    <property type="entry name" value="PmbA"/>
</dbReference>
<dbReference type="InterPro" id="IPR045569">
    <property type="entry name" value="Metalloprtase-TldD/E_C"/>
</dbReference>
<evidence type="ECO:0000259" key="4">
    <source>
        <dbReference type="Pfam" id="PF19290"/>
    </source>
</evidence>
<dbReference type="AlphaFoldDB" id="A0A538UE49"/>
<dbReference type="GO" id="GO:0008237">
    <property type="term" value="F:metallopeptidase activity"/>
    <property type="evidence" value="ECO:0007669"/>
    <property type="project" value="InterPro"/>
</dbReference>
<dbReference type="SUPFAM" id="SSF111283">
    <property type="entry name" value="Putative modulator of DNA gyrase, PmbA/TldD"/>
    <property type="match status" value="1"/>
</dbReference>
<reference evidence="5 6" key="1">
    <citation type="journal article" date="2019" name="Nat. Microbiol.">
        <title>Mediterranean grassland soil C-N compound turnover is dependent on rainfall and depth, and is mediated by genomically divergent microorganisms.</title>
        <authorList>
            <person name="Diamond S."/>
            <person name="Andeer P.F."/>
            <person name="Li Z."/>
            <person name="Crits-Christoph A."/>
            <person name="Burstein D."/>
            <person name="Anantharaman K."/>
            <person name="Lane K.R."/>
            <person name="Thomas B.C."/>
            <person name="Pan C."/>
            <person name="Northen T.R."/>
            <person name="Banfield J.F."/>
        </authorList>
    </citation>
    <scope>NUCLEOTIDE SEQUENCE [LARGE SCALE GENOMIC DNA]</scope>
    <source>
        <strain evidence="5">WS_11</strain>
    </source>
</reference>
<dbReference type="EMBL" id="VBPB01000023">
    <property type="protein sequence ID" value="TMQ73999.1"/>
    <property type="molecule type" value="Genomic_DNA"/>
</dbReference>
<dbReference type="PANTHER" id="PTHR43421:SF1">
    <property type="entry name" value="METALLOPROTEASE PMBA"/>
    <property type="match status" value="1"/>
</dbReference>
<dbReference type="InterPro" id="IPR002510">
    <property type="entry name" value="Metalloprtase-TldD/E_N"/>
</dbReference>
<dbReference type="InterPro" id="IPR045570">
    <property type="entry name" value="Metalloprtase-TldD/E_cen_dom"/>
</dbReference>
<evidence type="ECO:0000313" key="5">
    <source>
        <dbReference type="EMBL" id="TMQ73999.1"/>
    </source>
</evidence>
<dbReference type="PANTHER" id="PTHR43421">
    <property type="entry name" value="METALLOPROTEASE PMBA"/>
    <property type="match status" value="1"/>
</dbReference>
<gene>
    <name evidence="5" type="ORF">E6K81_01815</name>
</gene>
<dbReference type="InterPro" id="IPR036059">
    <property type="entry name" value="TldD/PmbA_sf"/>
</dbReference>
<comment type="caution">
    <text evidence="5">The sequence shown here is derived from an EMBL/GenBank/DDBJ whole genome shotgun (WGS) entry which is preliminary data.</text>
</comment>
<proteinExistence type="inferred from homology"/>
<evidence type="ECO:0000313" key="6">
    <source>
        <dbReference type="Proteomes" id="UP000319771"/>
    </source>
</evidence>
<dbReference type="Pfam" id="PF01523">
    <property type="entry name" value="PmbA_TldD_1st"/>
    <property type="match status" value="1"/>
</dbReference>
<protein>
    <submittedName>
        <fullName evidence="5">TldD/PmbA family protein</fullName>
    </submittedName>
</protein>
<evidence type="ECO:0000259" key="3">
    <source>
        <dbReference type="Pfam" id="PF19289"/>
    </source>
</evidence>
<evidence type="ECO:0000256" key="1">
    <source>
        <dbReference type="ARBA" id="ARBA00005836"/>
    </source>
</evidence>
<dbReference type="Proteomes" id="UP000319771">
    <property type="component" value="Unassembled WGS sequence"/>
</dbReference>
<feature type="domain" description="Metalloprotease TldD/E N-terminal" evidence="2">
    <location>
        <begin position="32"/>
        <end position="96"/>
    </location>
</feature>
<dbReference type="Pfam" id="PF19290">
    <property type="entry name" value="PmbA_TldD_2nd"/>
    <property type="match status" value="1"/>
</dbReference>
<comment type="similarity">
    <text evidence="1">Belongs to the peptidase U62 family.</text>
</comment>